<evidence type="ECO:0000313" key="1">
    <source>
        <dbReference type="EMBL" id="KAI4318222.1"/>
    </source>
</evidence>
<name>A0ACB9M2C4_BAUVA</name>
<keyword evidence="2" id="KW-1185">Reference proteome</keyword>
<gene>
    <name evidence="1" type="ORF">L6164_026012</name>
</gene>
<dbReference type="EMBL" id="CM039435">
    <property type="protein sequence ID" value="KAI4318222.1"/>
    <property type="molecule type" value="Genomic_DNA"/>
</dbReference>
<proteinExistence type="predicted"/>
<organism evidence="1 2">
    <name type="scientific">Bauhinia variegata</name>
    <name type="common">Purple orchid tree</name>
    <name type="synonym">Phanera variegata</name>
    <dbReference type="NCBI Taxonomy" id="167791"/>
    <lineage>
        <taxon>Eukaryota</taxon>
        <taxon>Viridiplantae</taxon>
        <taxon>Streptophyta</taxon>
        <taxon>Embryophyta</taxon>
        <taxon>Tracheophyta</taxon>
        <taxon>Spermatophyta</taxon>
        <taxon>Magnoliopsida</taxon>
        <taxon>eudicotyledons</taxon>
        <taxon>Gunneridae</taxon>
        <taxon>Pentapetalae</taxon>
        <taxon>rosids</taxon>
        <taxon>fabids</taxon>
        <taxon>Fabales</taxon>
        <taxon>Fabaceae</taxon>
        <taxon>Cercidoideae</taxon>
        <taxon>Cercideae</taxon>
        <taxon>Bauhiniinae</taxon>
        <taxon>Bauhinia</taxon>
    </lineage>
</organism>
<accession>A0ACB9M2C4</accession>
<evidence type="ECO:0000313" key="2">
    <source>
        <dbReference type="Proteomes" id="UP000828941"/>
    </source>
</evidence>
<reference evidence="1 2" key="1">
    <citation type="journal article" date="2022" name="DNA Res.">
        <title>Chromosomal-level genome assembly of the orchid tree Bauhinia variegata (Leguminosae; Cercidoideae) supports the allotetraploid origin hypothesis of Bauhinia.</title>
        <authorList>
            <person name="Zhong Y."/>
            <person name="Chen Y."/>
            <person name="Zheng D."/>
            <person name="Pang J."/>
            <person name="Liu Y."/>
            <person name="Luo S."/>
            <person name="Meng S."/>
            <person name="Qian L."/>
            <person name="Wei D."/>
            <person name="Dai S."/>
            <person name="Zhou R."/>
        </authorList>
    </citation>
    <scope>NUCLEOTIDE SEQUENCE [LARGE SCALE GENOMIC DNA]</scope>
    <source>
        <strain evidence="1">BV-YZ2020</strain>
    </source>
</reference>
<comment type="caution">
    <text evidence="1">The sequence shown here is derived from an EMBL/GenBank/DDBJ whole genome shotgun (WGS) entry which is preliminary data.</text>
</comment>
<sequence length="137" mass="15601">MGTAKTCLVSKVFDTVELTNKNKLFVVWGAEDPSSLLLYEFLGNEVYSYGETDRGRPKKNCAVSSNFVLRLLSHSIFSYVVIDFSGFRQKGIRGIRSDNLRTILQWRSKWHAILGGGSAKEGLEMRKGNFVSMREWR</sequence>
<protein>
    <submittedName>
        <fullName evidence="1">Uncharacterized protein</fullName>
    </submittedName>
</protein>
<dbReference type="Proteomes" id="UP000828941">
    <property type="component" value="Chromosome 10"/>
</dbReference>